<dbReference type="Proteomes" id="UP000295274">
    <property type="component" value="Unassembled WGS sequence"/>
</dbReference>
<keyword evidence="2" id="KW-1185">Reference proteome</keyword>
<dbReference type="EMBL" id="SNZW01000001">
    <property type="protein sequence ID" value="TDS20890.1"/>
    <property type="molecule type" value="Genomic_DNA"/>
</dbReference>
<evidence type="ECO:0000313" key="2">
    <source>
        <dbReference type="Proteomes" id="UP000295274"/>
    </source>
</evidence>
<comment type="caution">
    <text evidence="1">The sequence shown here is derived from an EMBL/GenBank/DDBJ whole genome shotgun (WGS) entry which is preliminary data.</text>
</comment>
<gene>
    <name evidence="1" type="ORF">DFQ03_0148</name>
</gene>
<protein>
    <submittedName>
        <fullName evidence="1">Uncharacterized protein</fullName>
    </submittedName>
</protein>
<accession>A0A4R7DHC7</accession>
<reference evidence="1 2" key="1">
    <citation type="submission" date="2019-03" db="EMBL/GenBank/DDBJ databases">
        <title>Genomic Encyclopedia of Type Strains, Phase III (KMG-III): the genomes of soil and plant-associated and newly described type strains.</title>
        <authorList>
            <person name="Whitman W."/>
        </authorList>
    </citation>
    <scope>NUCLEOTIDE SEQUENCE [LARGE SCALE GENOMIC DNA]</scope>
    <source>
        <strain evidence="1 2">CECT 8455</strain>
    </source>
</reference>
<name>A0A4R7DHC7_9FLAO</name>
<organism evidence="1 2">
    <name type="scientific">Maribacter caenipelagi</name>
    <dbReference type="NCBI Taxonomy" id="1447781"/>
    <lineage>
        <taxon>Bacteria</taxon>
        <taxon>Pseudomonadati</taxon>
        <taxon>Bacteroidota</taxon>
        <taxon>Flavobacteriia</taxon>
        <taxon>Flavobacteriales</taxon>
        <taxon>Flavobacteriaceae</taxon>
        <taxon>Maribacter</taxon>
    </lineage>
</organism>
<sequence>MSIFLQAITIEHENEHDLEHDLSTKPNFSVPKIYTAKGDLSKRWYVYFSFRKK</sequence>
<proteinExistence type="predicted"/>
<evidence type="ECO:0000313" key="1">
    <source>
        <dbReference type="EMBL" id="TDS20890.1"/>
    </source>
</evidence>
<dbReference type="AlphaFoldDB" id="A0A4R7DHC7"/>